<name>A0A9K3HUI5_HELAN</name>
<reference evidence="1" key="2">
    <citation type="submission" date="2020-06" db="EMBL/GenBank/DDBJ databases">
        <title>Helianthus annuus Genome sequencing and assembly Release 2.</title>
        <authorList>
            <person name="Gouzy J."/>
            <person name="Langlade N."/>
            <person name="Munos S."/>
        </authorList>
    </citation>
    <scope>NUCLEOTIDE SEQUENCE</scope>
    <source>
        <tissue evidence="1">Leaves</tissue>
    </source>
</reference>
<dbReference type="EMBL" id="MNCJ02000325">
    <property type="protein sequence ID" value="KAF5784589.1"/>
    <property type="molecule type" value="Genomic_DNA"/>
</dbReference>
<gene>
    <name evidence="1" type="ORF">HanXRQr2_Chr10g0418591</name>
</gene>
<dbReference type="Proteomes" id="UP000215914">
    <property type="component" value="Unassembled WGS sequence"/>
</dbReference>
<dbReference type="EC" id="2.4.1.46" evidence="1"/>
<dbReference type="GO" id="GO:0046509">
    <property type="term" value="F:1,2-diacylglycerol 3-beta-galactosyltransferase activity"/>
    <property type="evidence" value="ECO:0007669"/>
    <property type="project" value="UniProtKB-EC"/>
</dbReference>
<evidence type="ECO:0000313" key="1">
    <source>
        <dbReference type="EMBL" id="KAF5784589.1"/>
    </source>
</evidence>
<comment type="caution">
    <text evidence="1">The sequence shown here is derived from an EMBL/GenBank/DDBJ whole genome shotgun (WGS) entry which is preliminary data.</text>
</comment>
<dbReference type="AlphaFoldDB" id="A0A9K3HUI5"/>
<organism evidence="1 2">
    <name type="scientific">Helianthus annuus</name>
    <name type="common">Common sunflower</name>
    <dbReference type="NCBI Taxonomy" id="4232"/>
    <lineage>
        <taxon>Eukaryota</taxon>
        <taxon>Viridiplantae</taxon>
        <taxon>Streptophyta</taxon>
        <taxon>Embryophyta</taxon>
        <taxon>Tracheophyta</taxon>
        <taxon>Spermatophyta</taxon>
        <taxon>Magnoliopsida</taxon>
        <taxon>eudicotyledons</taxon>
        <taxon>Gunneridae</taxon>
        <taxon>Pentapetalae</taxon>
        <taxon>asterids</taxon>
        <taxon>campanulids</taxon>
        <taxon>Asterales</taxon>
        <taxon>Asteraceae</taxon>
        <taxon>Asteroideae</taxon>
        <taxon>Heliantheae alliance</taxon>
        <taxon>Heliantheae</taxon>
        <taxon>Helianthus</taxon>
    </lineage>
</organism>
<dbReference type="Gramene" id="mRNA:HanXRQr2_Chr10g0418591">
    <property type="protein sequence ID" value="mRNA:HanXRQr2_Chr10g0418591"/>
    <property type="gene ID" value="HanXRQr2_Chr10g0418591"/>
</dbReference>
<accession>A0A9K3HUI5</accession>
<protein>
    <submittedName>
        <fullName evidence="1">Monogalactosyldiacylglycerol synthase</fullName>
        <ecNumber evidence="1">2.4.1.46</ecNumber>
    </submittedName>
</protein>
<proteinExistence type="predicted"/>
<reference evidence="1" key="1">
    <citation type="journal article" date="2017" name="Nature">
        <title>The sunflower genome provides insights into oil metabolism, flowering and Asterid evolution.</title>
        <authorList>
            <person name="Badouin H."/>
            <person name="Gouzy J."/>
            <person name="Grassa C.J."/>
            <person name="Murat F."/>
            <person name="Staton S.E."/>
            <person name="Cottret L."/>
            <person name="Lelandais-Briere C."/>
            <person name="Owens G.L."/>
            <person name="Carrere S."/>
            <person name="Mayjonade B."/>
            <person name="Legrand L."/>
            <person name="Gill N."/>
            <person name="Kane N.C."/>
            <person name="Bowers J.E."/>
            <person name="Hubner S."/>
            <person name="Bellec A."/>
            <person name="Berard A."/>
            <person name="Berges H."/>
            <person name="Blanchet N."/>
            <person name="Boniface M.C."/>
            <person name="Brunel D."/>
            <person name="Catrice O."/>
            <person name="Chaidir N."/>
            <person name="Claudel C."/>
            <person name="Donnadieu C."/>
            <person name="Faraut T."/>
            <person name="Fievet G."/>
            <person name="Helmstetter N."/>
            <person name="King M."/>
            <person name="Knapp S.J."/>
            <person name="Lai Z."/>
            <person name="Le Paslier M.C."/>
            <person name="Lippi Y."/>
            <person name="Lorenzon L."/>
            <person name="Mandel J.R."/>
            <person name="Marage G."/>
            <person name="Marchand G."/>
            <person name="Marquand E."/>
            <person name="Bret-Mestries E."/>
            <person name="Morien E."/>
            <person name="Nambeesan S."/>
            <person name="Nguyen T."/>
            <person name="Pegot-Espagnet P."/>
            <person name="Pouilly N."/>
            <person name="Raftis F."/>
            <person name="Sallet E."/>
            <person name="Schiex T."/>
            <person name="Thomas J."/>
            <person name="Vandecasteele C."/>
            <person name="Vares D."/>
            <person name="Vear F."/>
            <person name="Vautrin S."/>
            <person name="Crespi M."/>
            <person name="Mangin B."/>
            <person name="Burke J.M."/>
            <person name="Salse J."/>
            <person name="Munos S."/>
            <person name="Vincourt P."/>
            <person name="Rieseberg L.H."/>
            <person name="Langlade N.B."/>
        </authorList>
    </citation>
    <scope>NUCLEOTIDE SEQUENCE</scope>
    <source>
        <tissue evidence="1">Leaves</tissue>
    </source>
</reference>
<evidence type="ECO:0000313" key="2">
    <source>
        <dbReference type="Proteomes" id="UP000215914"/>
    </source>
</evidence>
<keyword evidence="2" id="KW-1185">Reference proteome</keyword>
<sequence length="98" mass="11132">MDCKLDIIMSLHPLMQYIPLFILKWQGLQKKAHAVLIYGGQANAAMVLYADGDEELPDLCQKLWKMLDEILPNWPNLDNFSISCFVVKSASFFLPLGC</sequence>
<keyword evidence="1" id="KW-0328">Glycosyltransferase</keyword>
<keyword evidence="1" id="KW-0808">Transferase</keyword>